<reference evidence="3 4" key="2">
    <citation type="submission" date="2018-11" db="EMBL/GenBank/DDBJ databases">
        <authorList>
            <consortium name="Pathogen Informatics"/>
        </authorList>
    </citation>
    <scope>NUCLEOTIDE SEQUENCE [LARGE SCALE GENOMIC DNA]</scope>
</reference>
<organism evidence="5">
    <name type="scientific">Rodentolepis nana</name>
    <name type="common">Dwarf tapeworm</name>
    <name type="synonym">Hymenolepis nana</name>
    <dbReference type="NCBI Taxonomy" id="102285"/>
    <lineage>
        <taxon>Eukaryota</taxon>
        <taxon>Metazoa</taxon>
        <taxon>Spiralia</taxon>
        <taxon>Lophotrochozoa</taxon>
        <taxon>Platyhelminthes</taxon>
        <taxon>Cestoda</taxon>
        <taxon>Eucestoda</taxon>
        <taxon>Cyclophyllidea</taxon>
        <taxon>Hymenolepididae</taxon>
        <taxon>Rodentolepis</taxon>
    </lineage>
</organism>
<sequence length="559" mass="63388">MIDPRISSTVRGNEFRYERHISLEQCRESCIDTLSCRGLAFTKESRRGRSGDCRLFREPDGGNSRFDVGVDQEDRTLPINCGKWCHLEQNECNRGEVFPLIQQTEHEPYSTPGTIIWKLEDSKLRNMNSQLQKILFALRFKGRILCEAESCGAIHIFLINEEGDETFCTSINTDLISTLDRYTIQCREDSSITNLGSDTVAIRMTPSTLDQSAPKLEIIEGSARFILIDKRRQINSVSEIPIRPEEFFVLPLLNPERESVSITKEVETSRALSESFVNVKQTEHRSEPEVVTDASKENGILDNQSITSFEKSLQTEPILTEPSTILPTKPPKILQDMVLSSKLDDDSIKKIDSDVVSEADHYLNLSESLEEEDETFVSESETENMHLVPLMTTNSTPGPLRQEPDLNFAIKNPSLSTENWKSHEDEYVTELESPRHYNEDRDYEMVANKFDSSVDPVNEFEQYFPSEDLSNPKRPDYPPMTPNPMQRDAEDSNQVAEQPILRKRKNITATSEANHLSPSDVQVAGSLSKVNLFMIITIVSVIILALVAGIVWFVCIRGN</sequence>
<dbReference type="Proteomes" id="UP000278807">
    <property type="component" value="Unassembled WGS sequence"/>
</dbReference>
<dbReference type="AlphaFoldDB" id="A0A0R3TUF5"/>
<dbReference type="EMBL" id="UZAE01013542">
    <property type="protein sequence ID" value="VDO10292.1"/>
    <property type="molecule type" value="Genomic_DNA"/>
</dbReference>
<evidence type="ECO:0000313" key="5">
    <source>
        <dbReference type="WBParaSite" id="HNAJ_0001138701-mRNA-1"/>
    </source>
</evidence>
<accession>A0A0R3TUF5</accession>
<evidence type="ECO:0000256" key="1">
    <source>
        <dbReference type="SAM" id="MobiDB-lite"/>
    </source>
</evidence>
<name>A0A0R3TUF5_RODNA</name>
<keyword evidence="4" id="KW-1185">Reference proteome</keyword>
<keyword evidence="2" id="KW-0472">Membrane</keyword>
<protein>
    <submittedName>
        <fullName evidence="5">Apple domain-containing protein</fullName>
    </submittedName>
</protein>
<gene>
    <name evidence="3" type="ORF">HNAJ_LOCUS11377</name>
</gene>
<keyword evidence="2" id="KW-1133">Transmembrane helix</keyword>
<reference evidence="5" key="1">
    <citation type="submission" date="2017-02" db="UniProtKB">
        <authorList>
            <consortium name="WormBaseParasite"/>
        </authorList>
    </citation>
    <scope>IDENTIFICATION</scope>
</reference>
<proteinExistence type="predicted"/>
<feature type="transmembrane region" description="Helical" evidence="2">
    <location>
        <begin position="532"/>
        <end position="555"/>
    </location>
</feature>
<dbReference type="OrthoDB" id="6276417at2759"/>
<dbReference type="WBParaSite" id="HNAJ_0001138701-mRNA-1">
    <property type="protein sequence ID" value="HNAJ_0001138701-mRNA-1"/>
    <property type="gene ID" value="HNAJ_0001138701"/>
</dbReference>
<evidence type="ECO:0000256" key="2">
    <source>
        <dbReference type="SAM" id="Phobius"/>
    </source>
</evidence>
<evidence type="ECO:0000313" key="4">
    <source>
        <dbReference type="Proteomes" id="UP000278807"/>
    </source>
</evidence>
<feature type="region of interest" description="Disordered" evidence="1">
    <location>
        <begin position="463"/>
        <end position="495"/>
    </location>
</feature>
<keyword evidence="2" id="KW-0812">Transmembrane</keyword>
<evidence type="ECO:0000313" key="3">
    <source>
        <dbReference type="EMBL" id="VDO10292.1"/>
    </source>
</evidence>